<evidence type="ECO:0000256" key="2">
    <source>
        <dbReference type="ARBA" id="ARBA00022898"/>
    </source>
</evidence>
<dbReference type="NCBIfam" id="TIGR00492">
    <property type="entry name" value="alr"/>
    <property type="match status" value="1"/>
</dbReference>
<dbReference type="Gene3D" id="3.20.20.10">
    <property type="entry name" value="Alanine racemase"/>
    <property type="match status" value="1"/>
</dbReference>
<dbReference type="CDD" id="cd00430">
    <property type="entry name" value="PLPDE_III_AR"/>
    <property type="match status" value="1"/>
</dbReference>
<evidence type="ECO:0000256" key="3">
    <source>
        <dbReference type="ARBA" id="ARBA00023235"/>
    </source>
</evidence>
<dbReference type="InterPro" id="IPR001608">
    <property type="entry name" value="Ala_racemase_N"/>
</dbReference>
<dbReference type="InterPro" id="IPR009006">
    <property type="entry name" value="Ala_racemase/Decarboxylase_C"/>
</dbReference>
<dbReference type="SUPFAM" id="SSF50621">
    <property type="entry name" value="Alanine racemase C-terminal domain-like"/>
    <property type="match status" value="1"/>
</dbReference>
<dbReference type="InterPro" id="IPR011079">
    <property type="entry name" value="Ala_racemase_C"/>
</dbReference>
<comment type="cofactor">
    <cofactor evidence="1">
        <name>pyridoxal 5'-phosphate</name>
        <dbReference type="ChEBI" id="CHEBI:597326"/>
    </cofactor>
</comment>
<feature type="domain" description="Alanine racemase C-terminal" evidence="4">
    <location>
        <begin position="199"/>
        <end position="327"/>
    </location>
</feature>
<dbReference type="GO" id="GO:0008784">
    <property type="term" value="F:alanine racemase activity"/>
    <property type="evidence" value="ECO:0007669"/>
    <property type="project" value="UniProtKB-EC"/>
</dbReference>
<dbReference type="SMART" id="SM01005">
    <property type="entry name" value="Ala_racemase_C"/>
    <property type="match status" value="1"/>
</dbReference>
<dbReference type="PANTHER" id="PTHR30511:SF0">
    <property type="entry name" value="ALANINE RACEMASE, CATABOLIC-RELATED"/>
    <property type="match status" value="1"/>
</dbReference>
<dbReference type="Pfam" id="PF00842">
    <property type="entry name" value="Ala_racemase_C"/>
    <property type="match status" value="1"/>
</dbReference>
<dbReference type="PANTHER" id="PTHR30511">
    <property type="entry name" value="ALANINE RACEMASE"/>
    <property type="match status" value="1"/>
</dbReference>
<dbReference type="EMBL" id="VSSQ01017597">
    <property type="protein sequence ID" value="MPM60044.1"/>
    <property type="molecule type" value="Genomic_DNA"/>
</dbReference>
<dbReference type="PRINTS" id="PR00992">
    <property type="entry name" value="ALARACEMASE"/>
</dbReference>
<evidence type="ECO:0000259" key="4">
    <source>
        <dbReference type="SMART" id="SM01005"/>
    </source>
</evidence>
<organism evidence="5">
    <name type="scientific">bioreactor metagenome</name>
    <dbReference type="NCBI Taxonomy" id="1076179"/>
    <lineage>
        <taxon>unclassified sequences</taxon>
        <taxon>metagenomes</taxon>
        <taxon>ecological metagenomes</taxon>
    </lineage>
</organism>
<dbReference type="Pfam" id="PF01168">
    <property type="entry name" value="Ala_racemase_N"/>
    <property type="match status" value="1"/>
</dbReference>
<protein>
    <submittedName>
        <fullName evidence="5">Alanine racemase 1</fullName>
        <ecNumber evidence="5">5.1.1.1</ecNumber>
    </submittedName>
</protein>
<keyword evidence="2" id="KW-0663">Pyridoxal phosphate</keyword>
<dbReference type="AlphaFoldDB" id="A0A645BEA7"/>
<dbReference type="Gene3D" id="2.40.37.10">
    <property type="entry name" value="Lyase, Ornithine Decarboxylase, Chain A, domain 1"/>
    <property type="match status" value="1"/>
</dbReference>
<dbReference type="SUPFAM" id="SSF51419">
    <property type="entry name" value="PLP-binding barrel"/>
    <property type="match status" value="1"/>
</dbReference>
<dbReference type="GO" id="GO:0005829">
    <property type="term" value="C:cytosol"/>
    <property type="evidence" value="ECO:0007669"/>
    <property type="project" value="TreeGrafter"/>
</dbReference>
<dbReference type="InterPro" id="IPR000821">
    <property type="entry name" value="Ala_racemase"/>
</dbReference>
<proteinExistence type="predicted"/>
<dbReference type="InterPro" id="IPR029066">
    <property type="entry name" value="PLP-binding_barrel"/>
</dbReference>
<evidence type="ECO:0000313" key="5">
    <source>
        <dbReference type="EMBL" id="MPM60044.1"/>
    </source>
</evidence>
<comment type="caution">
    <text evidence="5">The sequence shown here is derived from an EMBL/GenBank/DDBJ whole genome shotgun (WGS) entry which is preliminary data.</text>
</comment>
<sequence length="342" mass="38247">MLDDVGGVDFFGVACYDEAVDVRAGGAKKPILILGDTDPTLAQDMEYQNIAQCCYSIRYARKLDDEMEGSGRRLKVHMKIDSGLSRLGIVNHEEEDFEPALEEALAMLKLKNLDFEGIFTHFAKAEDEDASFTDYQYANFMKMVTAIEAAGHKFKYIHCDNSAGAAFHPEKQCTMIRSGTSLYGYTPNLNRPIEGVRRAIQWRAVISQIKWLRPGSVISYGCTYEVKTPARIATVCVGYADGLFRELSNNLEVLVAGKRARGVGRICMDQMMIDITGIDGVEEGDVVTLFGDDHGAHLDALEMADKLSKSQINMISYITKRVPRVYFKDGREVEETNYLRRG</sequence>
<gene>
    <name evidence="5" type="primary">alr1_23</name>
    <name evidence="5" type="ORF">SDC9_106891</name>
</gene>
<dbReference type="EC" id="5.1.1.1" evidence="5"/>
<name>A0A645BEA7_9ZZZZ</name>
<keyword evidence="3 5" id="KW-0413">Isomerase</keyword>
<dbReference type="GO" id="GO:0030632">
    <property type="term" value="P:D-alanine biosynthetic process"/>
    <property type="evidence" value="ECO:0007669"/>
    <property type="project" value="TreeGrafter"/>
</dbReference>
<dbReference type="GO" id="GO:0030170">
    <property type="term" value="F:pyridoxal phosphate binding"/>
    <property type="evidence" value="ECO:0007669"/>
    <property type="project" value="TreeGrafter"/>
</dbReference>
<reference evidence="5" key="1">
    <citation type="submission" date="2019-08" db="EMBL/GenBank/DDBJ databases">
        <authorList>
            <person name="Kucharzyk K."/>
            <person name="Murdoch R.W."/>
            <person name="Higgins S."/>
            <person name="Loffler F."/>
        </authorList>
    </citation>
    <scope>NUCLEOTIDE SEQUENCE</scope>
</reference>
<evidence type="ECO:0000256" key="1">
    <source>
        <dbReference type="ARBA" id="ARBA00001933"/>
    </source>
</evidence>
<accession>A0A645BEA7</accession>